<evidence type="ECO:0000256" key="2">
    <source>
        <dbReference type="ARBA" id="ARBA00004771"/>
    </source>
</evidence>
<feature type="transmembrane region" description="Helical" evidence="13">
    <location>
        <begin position="508"/>
        <end position="527"/>
    </location>
</feature>
<comment type="pathway">
    <text evidence="2">Glycerolipid metabolism; triacylglycerol biosynthesis.</text>
</comment>
<comment type="similarity">
    <text evidence="4">Belongs to the membrane-bound acyltransferase family. Sterol o-acyltransferase subfamily.</text>
</comment>
<feature type="transmembrane region" description="Helical" evidence="13">
    <location>
        <begin position="387"/>
        <end position="407"/>
    </location>
</feature>
<dbReference type="PANTHER" id="PTHR10408">
    <property type="entry name" value="STEROL O-ACYLTRANSFERASE"/>
    <property type="match status" value="1"/>
</dbReference>
<dbReference type="InterPro" id="IPR014371">
    <property type="entry name" value="Oat_ACAT_DAG_ARE"/>
</dbReference>
<name>A0AAW1PS89_9CHLO</name>
<dbReference type="AlphaFoldDB" id="A0AAW1PS89"/>
<evidence type="ECO:0000256" key="3">
    <source>
        <dbReference type="ARBA" id="ARBA00005189"/>
    </source>
</evidence>
<dbReference type="PANTHER" id="PTHR10408:SF7">
    <property type="entry name" value="DIACYLGLYCEROL O-ACYLTRANSFERASE 1"/>
    <property type="match status" value="1"/>
</dbReference>
<dbReference type="CDD" id="cd00821">
    <property type="entry name" value="PH"/>
    <property type="match status" value="1"/>
</dbReference>
<feature type="region of interest" description="Disordered" evidence="12">
    <location>
        <begin position="209"/>
        <end position="259"/>
    </location>
</feature>
<evidence type="ECO:0000313" key="16">
    <source>
        <dbReference type="Proteomes" id="UP001489004"/>
    </source>
</evidence>
<evidence type="ECO:0000256" key="8">
    <source>
        <dbReference type="ARBA" id="ARBA00022824"/>
    </source>
</evidence>
<dbReference type="Gene3D" id="2.30.29.30">
    <property type="entry name" value="Pleckstrin-homology domain (PH domain)/Phosphotyrosine-binding domain (PTB)"/>
    <property type="match status" value="1"/>
</dbReference>
<dbReference type="InterPro" id="IPR004299">
    <property type="entry name" value="MBOAT_fam"/>
</dbReference>
<feature type="domain" description="PH" evidence="14">
    <location>
        <begin position="46"/>
        <end position="151"/>
    </location>
</feature>
<dbReference type="EC" id="2.3.1.20" evidence="5"/>
<keyword evidence="7 13" id="KW-0812">Transmembrane</keyword>
<evidence type="ECO:0000256" key="12">
    <source>
        <dbReference type="SAM" id="MobiDB-lite"/>
    </source>
</evidence>
<gene>
    <name evidence="15" type="ORF">WJX72_001878</name>
</gene>
<dbReference type="Pfam" id="PF03062">
    <property type="entry name" value="MBOAT"/>
    <property type="match status" value="1"/>
</dbReference>
<evidence type="ECO:0000256" key="5">
    <source>
        <dbReference type="ARBA" id="ARBA00013244"/>
    </source>
</evidence>
<accession>A0AAW1PS89</accession>
<dbReference type="GO" id="GO:0005789">
    <property type="term" value="C:endoplasmic reticulum membrane"/>
    <property type="evidence" value="ECO:0007669"/>
    <property type="project" value="UniProtKB-SubCell"/>
</dbReference>
<sequence length="735" mass="83073">MASKSAGAESAAATSSNLGDTAAKLSALQAENTRLRDVLSSRQGKEPTCSGYLYKYRPFTTAFTKYQWDQRWFTLNGTALQYYKTEKDAVYHPRGHVNVEGCIVEWEGLKKGAYWTFQVLDPRTGTSLLRLSSQDKGKAEVWVQHLVDAGCHKRFLNDSYRHRSPPRSADVRWIQSASTTNSASRPPPAVPAGRKLDLAQRWIASAGGADSMSTTGYTSESGLSEAGVEQPLRQGSNLRPPALPADKAKRGPIMGSTPMHTEVRSSLLDHRRMATTQHSGIFNLMSVVLFAANLRLVIENILKYGILVDPGGWLRAVITPKGNVWLTLCWMWLGFAMFTAYAIELVGCARLEAERKAGIAKRKKEVSPSDAKRRAAAMGRATERLMWCLNFVNISGALLFPCYMVFATNADPAPGGVLMLVTVILWMKLISYAHCNQDYRVARREGVLRPGERGSDQPVPREGPGAMCYPENITLGNLAYFAVAPTLVYQPAYPRSSRIRLRWIARRVLELLFHMGLMLFVCEQYIAPTISNSLEPIRALDWPRLFERVLKLALPTLYGWLGMFYALFHLWLNILAELLSFGDREFYKEWWNSTTTDDYWRTWNMPVHKWMLRHVYSPAVRAAVPRMAAMLVVFFVSAIFHELVVGLPLHVGMWSQVKWAGFWAHPALPSWHSIQWPYAFFGILAQVPMIFLTRYLQAKIKNAQVGNVIFWVVFCIIGQPVSVMMYYHDWVVLNR</sequence>
<feature type="transmembrane region" description="Helical" evidence="13">
    <location>
        <begin position="280"/>
        <end position="298"/>
    </location>
</feature>
<evidence type="ECO:0000256" key="6">
    <source>
        <dbReference type="ARBA" id="ARBA00022679"/>
    </source>
</evidence>
<keyword evidence="11" id="KW-0012">Acyltransferase</keyword>
<evidence type="ECO:0000256" key="11">
    <source>
        <dbReference type="ARBA" id="ARBA00023315"/>
    </source>
</evidence>
<evidence type="ECO:0000256" key="9">
    <source>
        <dbReference type="ARBA" id="ARBA00022989"/>
    </source>
</evidence>
<evidence type="ECO:0000256" key="4">
    <source>
        <dbReference type="ARBA" id="ARBA00009010"/>
    </source>
</evidence>
<evidence type="ECO:0000256" key="1">
    <source>
        <dbReference type="ARBA" id="ARBA00004477"/>
    </source>
</evidence>
<keyword evidence="9 13" id="KW-1133">Transmembrane helix</keyword>
<dbReference type="PROSITE" id="PS50003">
    <property type="entry name" value="PH_DOMAIN"/>
    <property type="match status" value="1"/>
</dbReference>
<keyword evidence="16" id="KW-1185">Reference proteome</keyword>
<evidence type="ECO:0000256" key="10">
    <source>
        <dbReference type="ARBA" id="ARBA00023136"/>
    </source>
</evidence>
<feature type="transmembrane region" description="Helical" evidence="13">
    <location>
        <begin position="631"/>
        <end position="654"/>
    </location>
</feature>
<keyword evidence="6" id="KW-0808">Transferase</keyword>
<dbReference type="InterPro" id="IPR001849">
    <property type="entry name" value="PH_domain"/>
</dbReference>
<comment type="pathway">
    <text evidence="3">Lipid metabolism.</text>
</comment>
<dbReference type="EMBL" id="JALJOR010000009">
    <property type="protein sequence ID" value="KAK9811327.1"/>
    <property type="molecule type" value="Genomic_DNA"/>
</dbReference>
<keyword evidence="8" id="KW-0256">Endoplasmic reticulum</keyword>
<feature type="transmembrane region" description="Helical" evidence="13">
    <location>
        <begin position="413"/>
        <end position="435"/>
    </location>
</feature>
<comment type="subcellular location">
    <subcellularLocation>
        <location evidence="1">Endoplasmic reticulum membrane</location>
        <topology evidence="1">Multi-pass membrane protein</topology>
    </subcellularLocation>
</comment>
<dbReference type="GO" id="GO:0019432">
    <property type="term" value="P:triglyceride biosynthetic process"/>
    <property type="evidence" value="ECO:0007669"/>
    <property type="project" value="TreeGrafter"/>
</dbReference>
<dbReference type="Proteomes" id="UP001489004">
    <property type="component" value="Unassembled WGS sequence"/>
</dbReference>
<evidence type="ECO:0000313" key="15">
    <source>
        <dbReference type="EMBL" id="KAK9811327.1"/>
    </source>
</evidence>
<feature type="transmembrane region" description="Helical" evidence="13">
    <location>
        <begin position="708"/>
        <end position="727"/>
    </location>
</feature>
<evidence type="ECO:0000259" key="14">
    <source>
        <dbReference type="PROSITE" id="PS50003"/>
    </source>
</evidence>
<dbReference type="Pfam" id="PF00169">
    <property type="entry name" value="PH"/>
    <property type="match status" value="1"/>
</dbReference>
<feature type="compositionally biased region" description="Polar residues" evidence="12">
    <location>
        <begin position="211"/>
        <end position="222"/>
    </location>
</feature>
<reference evidence="15 16" key="1">
    <citation type="journal article" date="2024" name="Nat. Commun.">
        <title>Phylogenomics reveals the evolutionary origins of lichenization in chlorophyte algae.</title>
        <authorList>
            <person name="Puginier C."/>
            <person name="Libourel C."/>
            <person name="Otte J."/>
            <person name="Skaloud P."/>
            <person name="Haon M."/>
            <person name="Grisel S."/>
            <person name="Petersen M."/>
            <person name="Berrin J.G."/>
            <person name="Delaux P.M."/>
            <person name="Dal Grande F."/>
            <person name="Keller J."/>
        </authorList>
    </citation>
    <scope>NUCLEOTIDE SEQUENCE [LARGE SCALE GENOMIC DNA]</scope>
    <source>
        <strain evidence="15 16">SAG 2043</strain>
    </source>
</reference>
<feature type="transmembrane region" description="Helical" evidence="13">
    <location>
        <begin position="324"/>
        <end position="346"/>
    </location>
</feature>
<feature type="transmembrane region" description="Helical" evidence="13">
    <location>
        <begin position="557"/>
        <end position="579"/>
    </location>
</feature>
<keyword evidence="10 13" id="KW-0472">Membrane</keyword>
<proteinExistence type="inferred from homology"/>
<evidence type="ECO:0000256" key="13">
    <source>
        <dbReference type="SAM" id="Phobius"/>
    </source>
</evidence>
<comment type="caution">
    <text evidence="15">The sequence shown here is derived from an EMBL/GenBank/DDBJ whole genome shotgun (WGS) entry which is preliminary data.</text>
</comment>
<dbReference type="SMART" id="SM00233">
    <property type="entry name" value="PH"/>
    <property type="match status" value="1"/>
</dbReference>
<feature type="transmembrane region" description="Helical" evidence="13">
    <location>
        <begin position="674"/>
        <end position="696"/>
    </location>
</feature>
<organism evidence="15 16">
    <name type="scientific">[Myrmecia] bisecta</name>
    <dbReference type="NCBI Taxonomy" id="41462"/>
    <lineage>
        <taxon>Eukaryota</taxon>
        <taxon>Viridiplantae</taxon>
        <taxon>Chlorophyta</taxon>
        <taxon>core chlorophytes</taxon>
        <taxon>Trebouxiophyceae</taxon>
        <taxon>Trebouxiales</taxon>
        <taxon>Trebouxiaceae</taxon>
        <taxon>Myrmecia</taxon>
    </lineage>
</organism>
<evidence type="ECO:0000256" key="7">
    <source>
        <dbReference type="ARBA" id="ARBA00022692"/>
    </source>
</evidence>
<dbReference type="GO" id="GO:0004144">
    <property type="term" value="F:diacylglycerol O-acyltransferase activity"/>
    <property type="evidence" value="ECO:0007669"/>
    <property type="project" value="UniProtKB-EC"/>
</dbReference>
<dbReference type="SUPFAM" id="SSF50729">
    <property type="entry name" value="PH domain-like"/>
    <property type="match status" value="1"/>
</dbReference>
<protein>
    <recommendedName>
        <fullName evidence="5">diacylglycerol O-acyltransferase</fullName>
        <ecNumber evidence="5">2.3.1.20</ecNumber>
    </recommendedName>
</protein>
<dbReference type="InterPro" id="IPR011993">
    <property type="entry name" value="PH-like_dom_sf"/>
</dbReference>